<organism evidence="10">
    <name type="scientific">marine metagenome</name>
    <dbReference type="NCBI Taxonomy" id="408172"/>
    <lineage>
        <taxon>unclassified sequences</taxon>
        <taxon>metagenomes</taxon>
        <taxon>ecological metagenomes</taxon>
    </lineage>
</organism>
<evidence type="ECO:0000256" key="8">
    <source>
        <dbReference type="ARBA" id="ARBA00022737"/>
    </source>
</evidence>
<feature type="domain" description="Lumazine-binding" evidence="9">
    <location>
        <begin position="1"/>
        <end position="95"/>
    </location>
</feature>
<protein>
    <recommendedName>
        <fullName evidence="5">Riboflavin synthase</fullName>
        <ecNumber evidence="4">2.5.1.9</ecNumber>
    </recommendedName>
</protein>
<dbReference type="InterPro" id="IPR017938">
    <property type="entry name" value="Riboflavin_synthase-like_b-brl"/>
</dbReference>
<dbReference type="PIRSF" id="PIRSF000498">
    <property type="entry name" value="Riboflavin_syn_A"/>
    <property type="match status" value="1"/>
</dbReference>
<evidence type="ECO:0000256" key="7">
    <source>
        <dbReference type="ARBA" id="ARBA00022679"/>
    </source>
</evidence>
<comment type="function">
    <text evidence="2">Catalyzes the dismutation of two molecules of 6,7-dimethyl-8-ribityllumazine, resulting in the formation of riboflavin and 5-amino-6-(D-ribitylamino)uracil.</text>
</comment>
<dbReference type="NCBIfam" id="NF006767">
    <property type="entry name" value="PRK09289.1"/>
    <property type="match status" value="1"/>
</dbReference>
<dbReference type="Gene3D" id="2.40.30.20">
    <property type="match status" value="2"/>
</dbReference>
<dbReference type="PANTHER" id="PTHR21098">
    <property type="entry name" value="RIBOFLAVIN SYNTHASE ALPHA CHAIN"/>
    <property type="match status" value="1"/>
</dbReference>
<comment type="catalytic activity">
    <reaction evidence="1">
        <text>2 6,7-dimethyl-8-(1-D-ribityl)lumazine + H(+) = 5-amino-6-(D-ribitylamino)uracil + riboflavin</text>
        <dbReference type="Rhea" id="RHEA:20772"/>
        <dbReference type="ChEBI" id="CHEBI:15378"/>
        <dbReference type="ChEBI" id="CHEBI:15934"/>
        <dbReference type="ChEBI" id="CHEBI:57986"/>
        <dbReference type="ChEBI" id="CHEBI:58201"/>
        <dbReference type="EC" id="2.5.1.9"/>
    </reaction>
</comment>
<evidence type="ECO:0000259" key="9">
    <source>
        <dbReference type="PROSITE" id="PS51177"/>
    </source>
</evidence>
<name>A0A381SQQ6_9ZZZZ</name>
<evidence type="ECO:0000313" key="10">
    <source>
        <dbReference type="EMBL" id="SVA06332.1"/>
    </source>
</evidence>
<dbReference type="InterPro" id="IPR001783">
    <property type="entry name" value="Lumazine-bd"/>
</dbReference>
<evidence type="ECO:0000256" key="4">
    <source>
        <dbReference type="ARBA" id="ARBA00012827"/>
    </source>
</evidence>
<keyword evidence="6" id="KW-0686">Riboflavin biosynthesis</keyword>
<evidence type="ECO:0000256" key="1">
    <source>
        <dbReference type="ARBA" id="ARBA00000968"/>
    </source>
</evidence>
<evidence type="ECO:0000256" key="3">
    <source>
        <dbReference type="ARBA" id="ARBA00004887"/>
    </source>
</evidence>
<gene>
    <name evidence="10" type="ORF">METZ01_LOCUS59186</name>
</gene>
<evidence type="ECO:0000256" key="5">
    <source>
        <dbReference type="ARBA" id="ARBA00013950"/>
    </source>
</evidence>
<accession>A0A381SQQ6</accession>
<evidence type="ECO:0000256" key="6">
    <source>
        <dbReference type="ARBA" id="ARBA00022619"/>
    </source>
</evidence>
<dbReference type="GO" id="GO:0009231">
    <property type="term" value="P:riboflavin biosynthetic process"/>
    <property type="evidence" value="ECO:0007669"/>
    <property type="project" value="UniProtKB-KW"/>
</dbReference>
<feature type="non-terminal residue" evidence="10">
    <location>
        <position position="168"/>
    </location>
</feature>
<keyword evidence="7" id="KW-0808">Transferase</keyword>
<dbReference type="NCBIfam" id="TIGR00187">
    <property type="entry name" value="ribE"/>
    <property type="match status" value="1"/>
</dbReference>
<dbReference type="PROSITE" id="PS51177">
    <property type="entry name" value="LUMAZINE_BIND"/>
    <property type="match status" value="2"/>
</dbReference>
<proteinExistence type="predicted"/>
<dbReference type="GO" id="GO:0004746">
    <property type="term" value="F:riboflavin synthase activity"/>
    <property type="evidence" value="ECO:0007669"/>
    <property type="project" value="UniProtKB-EC"/>
</dbReference>
<dbReference type="Pfam" id="PF00677">
    <property type="entry name" value="Lum_binding"/>
    <property type="match status" value="2"/>
</dbReference>
<sequence>MFTGIIDSLATVEDIKNDKGNLQITFKSSIAKELKVDQSLCHNGACLTVVKTNEDQYTIDAISETIARTNLGDLKIGDLINVERSMSVNSRFDGHLVQGHIDEVGICEKISESDGSWVFEFEHSGKNITVEKGSITVNGVSLTVVESADTLFSVAIIPYTFNNTNFCE</sequence>
<comment type="pathway">
    <text evidence="3">Cofactor biosynthesis; riboflavin biosynthesis; riboflavin from 2-hydroxy-3-oxobutyl phosphate and 5-amino-6-(D-ribitylamino)uracil: step 2/2.</text>
</comment>
<dbReference type="EMBL" id="UINC01003438">
    <property type="protein sequence ID" value="SVA06332.1"/>
    <property type="molecule type" value="Genomic_DNA"/>
</dbReference>
<dbReference type="SUPFAM" id="SSF63380">
    <property type="entry name" value="Riboflavin synthase domain-like"/>
    <property type="match status" value="2"/>
</dbReference>
<dbReference type="AlphaFoldDB" id="A0A381SQQ6"/>
<dbReference type="CDD" id="cd00402">
    <property type="entry name" value="Riboflavin_synthase_like"/>
    <property type="match status" value="1"/>
</dbReference>
<dbReference type="EC" id="2.5.1.9" evidence="4"/>
<keyword evidence="8" id="KW-0677">Repeat</keyword>
<evidence type="ECO:0000256" key="2">
    <source>
        <dbReference type="ARBA" id="ARBA00002803"/>
    </source>
</evidence>
<dbReference type="PANTHER" id="PTHR21098:SF12">
    <property type="entry name" value="RIBOFLAVIN SYNTHASE"/>
    <property type="match status" value="1"/>
</dbReference>
<dbReference type="InterPro" id="IPR023366">
    <property type="entry name" value="ATP_synth_asu-like_sf"/>
</dbReference>
<feature type="domain" description="Lumazine-binding" evidence="9">
    <location>
        <begin position="96"/>
        <end position="168"/>
    </location>
</feature>
<reference evidence="10" key="1">
    <citation type="submission" date="2018-05" db="EMBL/GenBank/DDBJ databases">
        <authorList>
            <person name="Lanie J.A."/>
            <person name="Ng W.-L."/>
            <person name="Kazmierczak K.M."/>
            <person name="Andrzejewski T.M."/>
            <person name="Davidsen T.M."/>
            <person name="Wayne K.J."/>
            <person name="Tettelin H."/>
            <person name="Glass J.I."/>
            <person name="Rusch D."/>
            <person name="Podicherti R."/>
            <person name="Tsui H.-C.T."/>
            <person name="Winkler M.E."/>
        </authorList>
    </citation>
    <scope>NUCLEOTIDE SEQUENCE</scope>
</reference>
<dbReference type="InterPro" id="IPR026017">
    <property type="entry name" value="Lumazine-bd_dom"/>
</dbReference>